<dbReference type="InterPro" id="IPR049163">
    <property type="entry name" value="Pif1-like_2B_dom"/>
</dbReference>
<protein>
    <recommendedName>
        <fullName evidence="1">ATP-dependent DNA helicase</fullName>
        <ecNumber evidence="1">5.6.2.3</ecNumber>
    </recommendedName>
</protein>
<dbReference type="PROSITE" id="PS50235">
    <property type="entry name" value="USP_3"/>
    <property type="match status" value="1"/>
</dbReference>
<keyword evidence="1" id="KW-0233">DNA recombination</keyword>
<dbReference type="InterPro" id="IPR038765">
    <property type="entry name" value="Papain-like_cys_pep_sf"/>
</dbReference>
<dbReference type="Proteomes" id="UP000005237">
    <property type="component" value="Unassembled WGS sequence"/>
</dbReference>
<keyword evidence="4" id="KW-1185">Reference proteome</keyword>
<dbReference type="InterPro" id="IPR028889">
    <property type="entry name" value="USP"/>
</dbReference>
<accession>A0A8R1IXP7</accession>
<keyword evidence="1" id="KW-0378">Hydrolase</keyword>
<dbReference type="InterPro" id="IPR010285">
    <property type="entry name" value="DNA_helicase_pif1-like_DEAD"/>
</dbReference>
<evidence type="ECO:0000256" key="1">
    <source>
        <dbReference type="RuleBase" id="RU363044"/>
    </source>
</evidence>
<dbReference type="GO" id="GO:0006310">
    <property type="term" value="P:DNA recombination"/>
    <property type="evidence" value="ECO:0007669"/>
    <property type="project" value="UniProtKB-KW"/>
</dbReference>
<name>A0A8R1IXP7_CAEJA</name>
<dbReference type="SUPFAM" id="SSF54001">
    <property type="entry name" value="Cysteine proteinases"/>
    <property type="match status" value="1"/>
</dbReference>
<keyword evidence="1" id="KW-0227">DNA damage</keyword>
<dbReference type="EnsemblMetazoa" id="CJA39186b.1">
    <property type="protein sequence ID" value="CJA39186b.1"/>
    <property type="gene ID" value="WBGene00215033"/>
</dbReference>
<reference evidence="3" key="2">
    <citation type="submission" date="2022-06" db="UniProtKB">
        <authorList>
            <consortium name="EnsemblMetazoa"/>
        </authorList>
    </citation>
    <scope>IDENTIFICATION</scope>
    <source>
        <strain evidence="3">DF5081</strain>
    </source>
</reference>
<keyword evidence="1" id="KW-0067">ATP-binding</keyword>
<dbReference type="AlphaFoldDB" id="A0A8R1IXP7"/>
<comment type="cofactor">
    <cofactor evidence="1">
        <name>Mg(2+)</name>
        <dbReference type="ChEBI" id="CHEBI:18420"/>
    </cofactor>
</comment>
<evidence type="ECO:0000313" key="3">
    <source>
        <dbReference type="EnsemblMetazoa" id="CJA39186b.1"/>
    </source>
</evidence>
<comment type="similarity">
    <text evidence="1">Belongs to the helicase family.</text>
</comment>
<dbReference type="GO" id="GO:0005524">
    <property type="term" value="F:ATP binding"/>
    <property type="evidence" value="ECO:0007669"/>
    <property type="project" value="UniProtKB-KW"/>
</dbReference>
<dbReference type="PANTHER" id="PTHR10492:SF57">
    <property type="entry name" value="ATP-DEPENDENT DNA HELICASE"/>
    <property type="match status" value="1"/>
</dbReference>
<evidence type="ECO:0000313" key="4">
    <source>
        <dbReference type="Proteomes" id="UP000005237"/>
    </source>
</evidence>
<dbReference type="GO" id="GO:0043139">
    <property type="term" value="F:5'-3' DNA helicase activity"/>
    <property type="evidence" value="ECO:0007669"/>
    <property type="project" value="UniProtKB-EC"/>
</dbReference>
<dbReference type="Gene3D" id="3.40.50.300">
    <property type="entry name" value="P-loop containing nucleotide triphosphate hydrolases"/>
    <property type="match status" value="1"/>
</dbReference>
<dbReference type="InterPro" id="IPR027417">
    <property type="entry name" value="P-loop_NTPase"/>
</dbReference>
<dbReference type="GO" id="GO:0016787">
    <property type="term" value="F:hydrolase activity"/>
    <property type="evidence" value="ECO:0007669"/>
    <property type="project" value="UniProtKB-KW"/>
</dbReference>
<sequence>MYQMLNQRQKTVVDRALELVKKEGVPRMMFVDGPGGTGQTFCYNAIYHRLVSQKQTVICVAHTGIAATLLPFGCTAHRKFSIPIEACMTDCRIYHAVSTLAAVSFILKRSELWRDIQKFKLTENQRSIADPDWAEYILKVGDGPNFVDRERQKVLVPWKNVDSCRILENLVKWVFPTPNNVESTKSCAVLTMDNKTALRINEQVLERVDCEEFVFRSEDVADSNDGLTAADAEVFATKTPQGLPPHILHLKVGAQVVLLRNLAVDQGLCNGTRMTIERIGQDVIYCIVNNPTRRTPDMVFLHRIRMSPTGKGANSCGFFRLQYPVRLAYACTVNKSQGQTPTRCGLVLHSKIFSHGQLYVAMSRVKRGDDFKLWQYPKEADYCPDGMRIRNVVYQEALEEDDDLAELRGEMFQFNLVADRTKVRTSQPQKKTDIQAPVPTPNVVKELTVPTPNIVKKLTVPAPIVVKQVPVPKPWLLRRLDKVLLLGNRGCDCFVNSCMNLLYSIEPLRERLLSTIGLGRFCQSVADVLARRSTSVAAVRDQLGHLAVGFQDVNDTFEKLIEMFQGEGFPLSEFRFLRLTINECQCDRNVTEHEECISRMSLTKENRNTFQDVYAEHVRAERRNCNTCQNRQHSIGGDQLGRYHVVSCYRDVNVFFASFMPRDPVEMYGFQWNLIAFSEYLPGHYRSWIKVGQTWVCVSDSCFNGPPVAATDMDLKSNGANLMLFEKCDP</sequence>
<proteinExistence type="inferred from homology"/>
<dbReference type="EC" id="5.6.2.3" evidence="1"/>
<dbReference type="GO" id="GO:0006281">
    <property type="term" value="P:DNA repair"/>
    <property type="evidence" value="ECO:0007669"/>
    <property type="project" value="UniProtKB-KW"/>
</dbReference>
<comment type="catalytic activity">
    <reaction evidence="1">
        <text>ATP + H2O = ADP + phosphate + H(+)</text>
        <dbReference type="Rhea" id="RHEA:13065"/>
        <dbReference type="ChEBI" id="CHEBI:15377"/>
        <dbReference type="ChEBI" id="CHEBI:15378"/>
        <dbReference type="ChEBI" id="CHEBI:30616"/>
        <dbReference type="ChEBI" id="CHEBI:43474"/>
        <dbReference type="ChEBI" id="CHEBI:456216"/>
        <dbReference type="EC" id="5.6.2.3"/>
    </reaction>
</comment>
<dbReference type="Pfam" id="PF05970">
    <property type="entry name" value="PIF1"/>
    <property type="match status" value="1"/>
</dbReference>
<dbReference type="GO" id="GO:0000723">
    <property type="term" value="P:telomere maintenance"/>
    <property type="evidence" value="ECO:0007669"/>
    <property type="project" value="InterPro"/>
</dbReference>
<keyword evidence="1" id="KW-0347">Helicase</keyword>
<evidence type="ECO:0000259" key="2">
    <source>
        <dbReference type="PROSITE" id="PS50235"/>
    </source>
</evidence>
<organism evidence="3 4">
    <name type="scientific">Caenorhabditis japonica</name>
    <dbReference type="NCBI Taxonomy" id="281687"/>
    <lineage>
        <taxon>Eukaryota</taxon>
        <taxon>Metazoa</taxon>
        <taxon>Ecdysozoa</taxon>
        <taxon>Nematoda</taxon>
        <taxon>Chromadorea</taxon>
        <taxon>Rhabditida</taxon>
        <taxon>Rhabditina</taxon>
        <taxon>Rhabditomorpha</taxon>
        <taxon>Rhabditoidea</taxon>
        <taxon>Rhabditidae</taxon>
        <taxon>Peloderinae</taxon>
        <taxon>Caenorhabditis</taxon>
    </lineage>
</organism>
<feature type="domain" description="USP" evidence="2">
    <location>
        <begin position="484"/>
        <end position="728"/>
    </location>
</feature>
<dbReference type="PANTHER" id="PTHR10492">
    <property type="match status" value="1"/>
</dbReference>
<dbReference type="CDD" id="cd18809">
    <property type="entry name" value="SF1_C_RecD"/>
    <property type="match status" value="1"/>
</dbReference>
<keyword evidence="1" id="KW-0547">Nucleotide-binding</keyword>
<dbReference type="Pfam" id="PF21530">
    <property type="entry name" value="Pif1_2B_dom"/>
    <property type="match status" value="1"/>
</dbReference>
<reference evidence="4" key="1">
    <citation type="submission" date="2010-08" db="EMBL/GenBank/DDBJ databases">
        <authorList>
            <consortium name="Caenorhabditis japonica Sequencing Consortium"/>
            <person name="Wilson R.K."/>
        </authorList>
    </citation>
    <scope>NUCLEOTIDE SEQUENCE [LARGE SCALE GENOMIC DNA]</scope>
    <source>
        <strain evidence="4">DF5081</strain>
    </source>
</reference>
<dbReference type="SUPFAM" id="SSF52540">
    <property type="entry name" value="P-loop containing nucleoside triphosphate hydrolases"/>
    <property type="match status" value="2"/>
</dbReference>
<keyword evidence="1" id="KW-0234">DNA repair</keyword>